<evidence type="ECO:0000313" key="9">
    <source>
        <dbReference type="Proteomes" id="UP000215145"/>
    </source>
</evidence>
<accession>A0A229NYL0</accession>
<comment type="subunit">
    <text evidence="2 5">Part of the 50S ribosomal subunit.</text>
</comment>
<comment type="similarity">
    <text evidence="1 5 6">Belongs to the universal ribosomal protein uL30 family.</text>
</comment>
<dbReference type="PANTHER" id="PTHR15892">
    <property type="entry name" value="MITOCHONDRIAL RIBOSOMAL PROTEIN L30"/>
    <property type="match status" value="1"/>
</dbReference>
<dbReference type="InterPro" id="IPR005996">
    <property type="entry name" value="Ribosomal_uL30_bac-type"/>
</dbReference>
<keyword evidence="3 5" id="KW-0689">Ribosomal protein</keyword>
<evidence type="ECO:0000259" key="7">
    <source>
        <dbReference type="Pfam" id="PF00327"/>
    </source>
</evidence>
<dbReference type="PANTHER" id="PTHR15892:SF2">
    <property type="entry name" value="LARGE RIBOSOMAL SUBUNIT PROTEIN UL30M"/>
    <property type="match status" value="1"/>
</dbReference>
<sequence>MAKLQITLVRSLIGRNEKQRATVASLGLRKIRQTVVLNDSPAIRGMVNHVNHLVKVEEV</sequence>
<gene>
    <name evidence="5" type="primary">rpmD</name>
    <name evidence="8" type="ORF">CGZ75_19385</name>
</gene>
<dbReference type="Pfam" id="PF00327">
    <property type="entry name" value="Ribosomal_L30"/>
    <property type="match status" value="1"/>
</dbReference>
<dbReference type="GO" id="GO:0006412">
    <property type="term" value="P:translation"/>
    <property type="evidence" value="ECO:0007669"/>
    <property type="project" value="UniProtKB-UniRule"/>
</dbReference>
<dbReference type="CDD" id="cd01658">
    <property type="entry name" value="Ribosomal_L30"/>
    <property type="match status" value="1"/>
</dbReference>
<dbReference type="SUPFAM" id="SSF55129">
    <property type="entry name" value="Ribosomal protein L30p/L7e"/>
    <property type="match status" value="1"/>
</dbReference>
<dbReference type="InterPro" id="IPR036919">
    <property type="entry name" value="Ribo_uL30_ferredoxin-like_sf"/>
</dbReference>
<dbReference type="PROSITE" id="PS00634">
    <property type="entry name" value="RIBOSOMAL_L30"/>
    <property type="match status" value="1"/>
</dbReference>
<dbReference type="InterPro" id="IPR018038">
    <property type="entry name" value="Ribosomal_uL30_CS"/>
</dbReference>
<evidence type="ECO:0000256" key="1">
    <source>
        <dbReference type="ARBA" id="ARBA00007594"/>
    </source>
</evidence>
<keyword evidence="4 5" id="KW-0687">Ribonucleoprotein</keyword>
<dbReference type="FunFam" id="3.30.1390.20:FF:000001">
    <property type="entry name" value="50S ribosomal protein L30"/>
    <property type="match status" value="1"/>
</dbReference>
<evidence type="ECO:0000256" key="4">
    <source>
        <dbReference type="ARBA" id="ARBA00023274"/>
    </source>
</evidence>
<comment type="caution">
    <text evidence="8">The sequence shown here is derived from an EMBL/GenBank/DDBJ whole genome shotgun (WGS) entry which is preliminary data.</text>
</comment>
<evidence type="ECO:0000256" key="5">
    <source>
        <dbReference type="HAMAP-Rule" id="MF_01371"/>
    </source>
</evidence>
<evidence type="ECO:0000256" key="6">
    <source>
        <dbReference type="RuleBase" id="RU003734"/>
    </source>
</evidence>
<evidence type="ECO:0000256" key="2">
    <source>
        <dbReference type="ARBA" id="ARBA00011838"/>
    </source>
</evidence>
<dbReference type="GO" id="GO:0022625">
    <property type="term" value="C:cytosolic large ribosomal subunit"/>
    <property type="evidence" value="ECO:0007669"/>
    <property type="project" value="TreeGrafter"/>
</dbReference>
<organism evidence="8 9">
    <name type="scientific">Paenibacillus herberti</name>
    <dbReference type="NCBI Taxonomy" id="1619309"/>
    <lineage>
        <taxon>Bacteria</taxon>
        <taxon>Bacillati</taxon>
        <taxon>Bacillota</taxon>
        <taxon>Bacilli</taxon>
        <taxon>Bacillales</taxon>
        <taxon>Paenibacillaceae</taxon>
        <taxon>Paenibacillus</taxon>
    </lineage>
</organism>
<evidence type="ECO:0000256" key="3">
    <source>
        <dbReference type="ARBA" id="ARBA00022980"/>
    </source>
</evidence>
<dbReference type="EMBL" id="NMUQ01000002">
    <property type="protein sequence ID" value="OXM15013.1"/>
    <property type="molecule type" value="Genomic_DNA"/>
</dbReference>
<feature type="domain" description="Large ribosomal subunit protein uL30-like ferredoxin-like fold" evidence="7">
    <location>
        <begin position="4"/>
        <end position="54"/>
    </location>
</feature>
<dbReference type="Proteomes" id="UP000215145">
    <property type="component" value="Unassembled WGS sequence"/>
</dbReference>
<dbReference type="RefSeq" id="WP_089525827.1">
    <property type="nucleotide sequence ID" value="NZ_NMUQ01000002.1"/>
</dbReference>
<dbReference type="HAMAP" id="MF_01371_B">
    <property type="entry name" value="Ribosomal_uL30_B"/>
    <property type="match status" value="1"/>
</dbReference>
<protein>
    <recommendedName>
        <fullName evidence="5">Large ribosomal subunit protein uL30</fullName>
    </recommendedName>
</protein>
<keyword evidence="9" id="KW-1185">Reference proteome</keyword>
<dbReference type="OrthoDB" id="9812790at2"/>
<dbReference type="GO" id="GO:0003735">
    <property type="term" value="F:structural constituent of ribosome"/>
    <property type="evidence" value="ECO:0007669"/>
    <property type="project" value="InterPro"/>
</dbReference>
<dbReference type="NCBIfam" id="TIGR01308">
    <property type="entry name" value="rpmD_bact"/>
    <property type="match status" value="1"/>
</dbReference>
<dbReference type="PIRSF" id="PIRSF002211">
    <property type="entry name" value="Ribosomal_L30_bac-type"/>
    <property type="match status" value="1"/>
</dbReference>
<dbReference type="AlphaFoldDB" id="A0A229NYL0"/>
<name>A0A229NYL0_9BACL</name>
<evidence type="ECO:0000313" key="8">
    <source>
        <dbReference type="EMBL" id="OXM15013.1"/>
    </source>
</evidence>
<dbReference type="InterPro" id="IPR016082">
    <property type="entry name" value="Ribosomal_uL30_ferredoxin-like"/>
</dbReference>
<proteinExistence type="inferred from homology"/>
<dbReference type="Gene3D" id="3.30.1390.20">
    <property type="entry name" value="Ribosomal protein L30, ferredoxin-like fold domain"/>
    <property type="match status" value="1"/>
</dbReference>
<reference evidence="8 9" key="1">
    <citation type="submission" date="2017-07" db="EMBL/GenBank/DDBJ databases">
        <title>Paenibacillus herberti R33 genome sequencing and assembly.</title>
        <authorList>
            <person name="Su W."/>
        </authorList>
    </citation>
    <scope>NUCLEOTIDE SEQUENCE [LARGE SCALE GENOMIC DNA]</scope>
    <source>
        <strain evidence="8 9">R33</strain>
    </source>
</reference>